<gene>
    <name evidence="1" type="primary">16</name>
    <name evidence="1" type="ORF">SEA_SPARTOI_16</name>
</gene>
<dbReference type="GeneID" id="80020148"/>
<dbReference type="RefSeq" id="YP_010755492.1">
    <property type="nucleotide sequence ID" value="NC_073471.1"/>
</dbReference>
<reference evidence="1 2" key="1">
    <citation type="submission" date="2018-10" db="EMBL/GenBank/DDBJ databases">
        <authorList>
            <person name="Smith K."/>
            <person name="Ring A."/>
            <person name="Cross T."/>
            <person name="Beshay M."/>
            <person name="Miah F."/>
            <person name="Nowoslaski J."/>
            <person name="Mia S."/>
            <person name="Micha L."/>
            <person name="Baxter C."/>
            <person name="Ahmad Z."/>
            <person name="Sunnen C.N."/>
            <person name="Janetopoulos C."/>
            <person name="Garlena R.A."/>
            <person name="Russell D.A."/>
            <person name="Pope W.H."/>
            <person name="Jacobs-Sera D."/>
            <person name="Hatfull G.F."/>
        </authorList>
    </citation>
    <scope>NUCLEOTIDE SEQUENCE [LARGE SCALE GENOMIC DNA]</scope>
</reference>
<dbReference type="KEGG" id="vg:80020148"/>
<keyword evidence="2" id="KW-1185">Reference proteome</keyword>
<sequence>MATGFGIANTKEGVGTTPEDIQAITAAEYPEAGIINGCTVEGTSTLAWKVNAGAVVAHLAKGRAVRIPVQEQTINTRPTTPGASRTDYIYVQQNQPATDGNNSAVVKIGSAVPQGAVMLSKREMRPGVSATSAIPESGNPVYSRPVGGSLGILHRHYHEDDAVRDQGSFTRGAGTFFVPTDRNIDIRISSTVANGKPGQWESATTADQGVVRYDVYLDDQLIFCREREFNNVFDTRDVARVWTVKPGLHKIHYVVSHIWGYRYWRVRGGTERRYAGDQFTIVDMGVASE</sequence>
<name>A0A5K7NKW6_9CAUD</name>
<dbReference type="Proteomes" id="UP000325457">
    <property type="component" value="Segment"/>
</dbReference>
<evidence type="ECO:0000313" key="2">
    <source>
        <dbReference type="Proteomes" id="UP000325457"/>
    </source>
</evidence>
<organism evidence="1 2">
    <name type="scientific">Rothia phage Spartoi</name>
    <dbReference type="NCBI Taxonomy" id="2483661"/>
    <lineage>
        <taxon>Viruses</taxon>
        <taxon>Duplodnaviria</taxon>
        <taxon>Heunggongvirae</taxon>
        <taxon>Uroviricota</taxon>
        <taxon>Caudoviricetes</taxon>
        <taxon>Spartoivirus</taxon>
        <taxon>Spartoivirus spartoi</taxon>
    </lineage>
</organism>
<accession>A0A5K7NKW6</accession>
<evidence type="ECO:0000313" key="1">
    <source>
        <dbReference type="EMBL" id="AZF88200.1"/>
    </source>
</evidence>
<dbReference type="EMBL" id="MK061416">
    <property type="protein sequence ID" value="AZF88200.1"/>
    <property type="molecule type" value="Genomic_DNA"/>
</dbReference>
<protein>
    <submittedName>
        <fullName evidence="1">Minor tail protein</fullName>
    </submittedName>
</protein>
<proteinExistence type="predicted"/>